<name>A0A7W8D460_9GAMM</name>
<keyword evidence="3" id="KW-1185">Reference proteome</keyword>
<evidence type="ECO:0000313" key="2">
    <source>
        <dbReference type="EMBL" id="MBB5207613.1"/>
    </source>
</evidence>
<keyword evidence="1" id="KW-1133">Transmembrane helix</keyword>
<evidence type="ECO:0000256" key="1">
    <source>
        <dbReference type="SAM" id="Phobius"/>
    </source>
</evidence>
<feature type="transmembrane region" description="Helical" evidence="1">
    <location>
        <begin position="60"/>
        <end position="82"/>
    </location>
</feature>
<reference evidence="2 3" key="1">
    <citation type="submission" date="2020-08" db="EMBL/GenBank/DDBJ databases">
        <title>Genomic Encyclopedia of Type Strains, Phase IV (KMG-IV): sequencing the most valuable type-strain genomes for metagenomic binning, comparative biology and taxonomic classification.</title>
        <authorList>
            <person name="Goeker M."/>
        </authorList>
    </citation>
    <scope>NUCLEOTIDE SEQUENCE [LARGE SCALE GENOMIC DNA]</scope>
    <source>
        <strain evidence="2 3">DSM 24163</strain>
    </source>
</reference>
<dbReference type="EMBL" id="JACHHP010000002">
    <property type="protein sequence ID" value="MBB5207613.1"/>
    <property type="molecule type" value="Genomic_DNA"/>
</dbReference>
<dbReference type="AlphaFoldDB" id="A0A7W8D460"/>
<keyword evidence="1" id="KW-0472">Membrane</keyword>
<accession>A0A7W8D460</accession>
<proteinExistence type="predicted"/>
<keyword evidence="1" id="KW-0812">Transmembrane</keyword>
<sequence>MGLFLIGFVCVIAGGWMLLNQVTVSGGGWTLWGYNSFGLSLLPLLVGIGVLFFDGRSVIGWLLLIAGAVIILAGVLMNMRIYFQSTSLFNTVVMLGLLAAGIGLVARSFRSAERAVGAASRDDAGR</sequence>
<organism evidence="2 3">
    <name type="scientific">Chiayiivirga flava</name>
    <dbReference type="NCBI Taxonomy" id="659595"/>
    <lineage>
        <taxon>Bacteria</taxon>
        <taxon>Pseudomonadati</taxon>
        <taxon>Pseudomonadota</taxon>
        <taxon>Gammaproteobacteria</taxon>
        <taxon>Lysobacterales</taxon>
        <taxon>Lysobacteraceae</taxon>
        <taxon>Chiayiivirga</taxon>
    </lineage>
</organism>
<dbReference type="Proteomes" id="UP000521199">
    <property type="component" value="Unassembled WGS sequence"/>
</dbReference>
<dbReference type="RefSeq" id="WP_221281957.1">
    <property type="nucleotide sequence ID" value="NZ_JACHHP010000002.1"/>
</dbReference>
<evidence type="ECO:0000313" key="3">
    <source>
        <dbReference type="Proteomes" id="UP000521199"/>
    </source>
</evidence>
<gene>
    <name evidence="2" type="ORF">HNQ52_001142</name>
</gene>
<protein>
    <submittedName>
        <fullName evidence="2">Putative membrane channel-forming protein YqfA (Hemolysin III family)</fullName>
    </submittedName>
</protein>
<feature type="transmembrane region" description="Helical" evidence="1">
    <location>
        <begin position="31"/>
        <end position="53"/>
    </location>
</feature>
<feature type="transmembrane region" description="Helical" evidence="1">
    <location>
        <begin position="88"/>
        <end position="106"/>
    </location>
</feature>
<comment type="caution">
    <text evidence="2">The sequence shown here is derived from an EMBL/GenBank/DDBJ whole genome shotgun (WGS) entry which is preliminary data.</text>
</comment>